<dbReference type="Gene3D" id="3.40.50.720">
    <property type="entry name" value="NAD(P)-binding Rossmann-like Domain"/>
    <property type="match status" value="1"/>
</dbReference>
<organism evidence="5 6">
    <name type="scientific">Ustilaginoidea virens</name>
    <name type="common">Rice false smut fungus</name>
    <name type="synonym">Villosiclava virens</name>
    <dbReference type="NCBI Taxonomy" id="1159556"/>
    <lineage>
        <taxon>Eukaryota</taxon>
        <taxon>Fungi</taxon>
        <taxon>Dikarya</taxon>
        <taxon>Ascomycota</taxon>
        <taxon>Pezizomycotina</taxon>
        <taxon>Sordariomycetes</taxon>
        <taxon>Hypocreomycetidae</taxon>
        <taxon>Hypocreales</taxon>
        <taxon>Clavicipitaceae</taxon>
        <taxon>Ustilaginoidea</taxon>
    </lineage>
</organism>
<dbReference type="InterPro" id="IPR036291">
    <property type="entry name" value="NAD(P)-bd_dom_sf"/>
</dbReference>
<protein>
    <submittedName>
        <fullName evidence="5">Uncharacterized protein</fullName>
    </submittedName>
</protein>
<dbReference type="Proteomes" id="UP000054053">
    <property type="component" value="Unassembled WGS sequence"/>
</dbReference>
<keyword evidence="3" id="KW-0560">Oxidoreductase</keyword>
<dbReference type="EMBL" id="BBTG02000037">
    <property type="protein sequence ID" value="GAO17622.1"/>
    <property type="molecule type" value="Genomic_DNA"/>
</dbReference>
<dbReference type="GO" id="GO:0016491">
    <property type="term" value="F:oxidoreductase activity"/>
    <property type="evidence" value="ECO:0007669"/>
    <property type="project" value="UniProtKB-KW"/>
</dbReference>
<dbReference type="InterPro" id="IPR002347">
    <property type="entry name" value="SDR_fam"/>
</dbReference>
<evidence type="ECO:0000256" key="4">
    <source>
        <dbReference type="RuleBase" id="RU000363"/>
    </source>
</evidence>
<dbReference type="Pfam" id="PF00106">
    <property type="entry name" value="adh_short"/>
    <property type="match status" value="1"/>
</dbReference>
<dbReference type="InterPro" id="IPR020904">
    <property type="entry name" value="Sc_DH/Rdtase_CS"/>
</dbReference>
<keyword evidence="2" id="KW-0521">NADP</keyword>
<gene>
    <name evidence="5" type="ORF">UVI_02051050</name>
</gene>
<dbReference type="InterPro" id="IPR052178">
    <property type="entry name" value="Sec_Metab_Biosynth_SDR"/>
</dbReference>
<evidence type="ECO:0000256" key="2">
    <source>
        <dbReference type="ARBA" id="ARBA00022857"/>
    </source>
</evidence>
<proteinExistence type="inferred from homology"/>
<dbReference type="PRINTS" id="PR00080">
    <property type="entry name" value="SDRFAMILY"/>
</dbReference>
<dbReference type="AlphaFoldDB" id="A0A1B5L3F8"/>
<dbReference type="PRINTS" id="PR00081">
    <property type="entry name" value="GDHRDH"/>
</dbReference>
<sequence>MASHSPEHLNRDRLFNVSHVTAVLTGGGSGIGLMITQALIANGAKIYVVDRRKDALDTVQRLYNTGPGEMIPLVADISVKADVVRLAEQITALEPQGIQLLVNNAGIALDHATRFADSGQPCMSSATAISEHFMRSAPNDWAASFATNAMGGFFMSMAFLPLLEKGSAVVDGYASSIVNLSSNAAFLKDSCRGYVSYAVSKAGTVHLSRILARLLANTTVRVNQIAPGTFPSEMTTGSSGPDQKSTMNRPVSCLILGVGRPGGEMDIAATILFLASVGGSFYNHQILFPDGGETLICPAAV</sequence>
<dbReference type="CDD" id="cd05233">
    <property type="entry name" value="SDR_c"/>
    <property type="match status" value="1"/>
</dbReference>
<accession>A0A1B5L3F8</accession>
<dbReference type="PANTHER" id="PTHR43618">
    <property type="entry name" value="7-ALPHA-HYDROXYSTEROID DEHYDROGENASE"/>
    <property type="match status" value="1"/>
</dbReference>
<evidence type="ECO:0000256" key="3">
    <source>
        <dbReference type="ARBA" id="ARBA00023002"/>
    </source>
</evidence>
<reference evidence="6" key="1">
    <citation type="journal article" date="2016" name="Genome Announc.">
        <title>Genome sequence of Ustilaginoidea virens IPU010, a rice pathogenic fungus causing false smut.</title>
        <authorList>
            <person name="Kumagai T."/>
            <person name="Ishii T."/>
            <person name="Terai G."/>
            <person name="Umemura M."/>
            <person name="Machida M."/>
            <person name="Asai K."/>
        </authorList>
    </citation>
    <scope>NUCLEOTIDE SEQUENCE [LARGE SCALE GENOMIC DNA]</scope>
    <source>
        <strain evidence="6">IPU010</strain>
    </source>
</reference>
<evidence type="ECO:0000313" key="5">
    <source>
        <dbReference type="EMBL" id="GAO17622.1"/>
    </source>
</evidence>
<dbReference type="PANTHER" id="PTHR43618:SF4">
    <property type="entry name" value="SHORT CHAIN DEHYDROGENASE_REDUCTASE FAMILY (AFU_ORTHOLOGUE AFUA_7G04540)"/>
    <property type="match status" value="1"/>
</dbReference>
<name>A0A1B5L3F8_USTVR</name>
<dbReference type="PROSITE" id="PS00061">
    <property type="entry name" value="ADH_SHORT"/>
    <property type="match status" value="1"/>
</dbReference>
<comment type="caution">
    <text evidence="5">The sequence shown here is derived from an EMBL/GenBank/DDBJ whole genome shotgun (WGS) entry which is preliminary data.</text>
</comment>
<dbReference type="SUPFAM" id="SSF51735">
    <property type="entry name" value="NAD(P)-binding Rossmann-fold domains"/>
    <property type="match status" value="1"/>
</dbReference>
<evidence type="ECO:0000256" key="1">
    <source>
        <dbReference type="ARBA" id="ARBA00006484"/>
    </source>
</evidence>
<comment type="similarity">
    <text evidence="1 4">Belongs to the short-chain dehydrogenases/reductases (SDR) family.</text>
</comment>
<evidence type="ECO:0000313" key="6">
    <source>
        <dbReference type="Proteomes" id="UP000054053"/>
    </source>
</evidence>